<dbReference type="RefSeq" id="WP_295701220.1">
    <property type="nucleotide sequence ID" value="NZ_CP145316.1"/>
</dbReference>
<name>A0ABZ3F9E0_9HELI</name>
<gene>
    <name evidence="1" type="ORF">V3I05_02915</name>
</gene>
<protein>
    <submittedName>
        <fullName evidence="1">Uncharacterized protein</fullName>
    </submittedName>
</protein>
<sequence length="50" mass="5567">MLRIMKEEAKCTSGGKVFDCANGILQGTKAAYPLSYRIRADLYDCGDKQH</sequence>
<accession>A0ABZ3F9E0</accession>
<reference evidence="1 2" key="1">
    <citation type="submission" date="2024-02" db="EMBL/GenBank/DDBJ databases">
        <title>Genome and pathogenicity analysis of Helicobacter mastomyrinus isolated from mice.</title>
        <authorList>
            <person name="Zhu L."/>
        </authorList>
    </citation>
    <scope>NUCLEOTIDE SEQUENCE [LARGE SCALE GENOMIC DNA]</scope>
    <source>
        <strain evidence="1 2">Hm-17</strain>
    </source>
</reference>
<keyword evidence="2" id="KW-1185">Reference proteome</keyword>
<dbReference type="Proteomes" id="UP001434737">
    <property type="component" value="Chromosome"/>
</dbReference>
<proteinExistence type="predicted"/>
<dbReference type="EMBL" id="CP145316">
    <property type="protein sequence ID" value="XAM18649.1"/>
    <property type="molecule type" value="Genomic_DNA"/>
</dbReference>
<organism evidence="1 2">
    <name type="scientific">Helicobacter mastomyrinus</name>
    <dbReference type="NCBI Taxonomy" id="287948"/>
    <lineage>
        <taxon>Bacteria</taxon>
        <taxon>Pseudomonadati</taxon>
        <taxon>Campylobacterota</taxon>
        <taxon>Epsilonproteobacteria</taxon>
        <taxon>Campylobacterales</taxon>
        <taxon>Helicobacteraceae</taxon>
        <taxon>Helicobacter</taxon>
    </lineage>
</organism>
<evidence type="ECO:0000313" key="1">
    <source>
        <dbReference type="EMBL" id="XAM18649.1"/>
    </source>
</evidence>
<evidence type="ECO:0000313" key="2">
    <source>
        <dbReference type="Proteomes" id="UP001434737"/>
    </source>
</evidence>